<dbReference type="AlphaFoldDB" id="A0A2G4EYY3"/>
<keyword evidence="1" id="KW-0472">Membrane</keyword>
<dbReference type="RefSeq" id="WP_096832215.1">
    <property type="nucleotide sequence ID" value="NZ_NXIB02000081.1"/>
</dbReference>
<feature type="transmembrane region" description="Helical" evidence="1">
    <location>
        <begin position="71"/>
        <end position="92"/>
    </location>
</feature>
<dbReference type="Pfam" id="PF09900">
    <property type="entry name" value="DUF2127"/>
    <property type="match status" value="1"/>
</dbReference>
<name>A0A2G4EYY3_9CYAN</name>
<dbReference type="Proteomes" id="UP000226442">
    <property type="component" value="Unassembled WGS sequence"/>
</dbReference>
<evidence type="ECO:0000256" key="1">
    <source>
        <dbReference type="SAM" id="Phobius"/>
    </source>
</evidence>
<dbReference type="OrthoDB" id="572497at2"/>
<keyword evidence="1" id="KW-0812">Transmembrane</keyword>
<feature type="transmembrane region" description="Helical" evidence="1">
    <location>
        <begin position="12"/>
        <end position="33"/>
    </location>
</feature>
<proteinExistence type="predicted"/>
<protein>
    <submittedName>
        <fullName evidence="2">DUF2127 domain-containing protein</fullName>
    </submittedName>
</protein>
<comment type="caution">
    <text evidence="2">The sequence shown here is derived from an EMBL/GenBank/DDBJ whole genome shotgun (WGS) entry which is preliminary data.</text>
</comment>
<sequence length="149" mass="16602">MKKQRPPGLIAIIIYKAFVASLWTLTSIALIFAMKNHQFLEDFSDSYSLDSKVKIIEFLLAKILVLKPKTLLFSGLAAGLYAVLTAVEAIGLWYEKGWATILVLVLVGISIPAEIFELIRGVTVLKLVLFIVNVAVLWYLAHHLPKHGK</sequence>
<accession>A0A2G4EYY3</accession>
<feature type="transmembrane region" description="Helical" evidence="1">
    <location>
        <begin position="123"/>
        <end position="141"/>
    </location>
</feature>
<organism evidence="2 3">
    <name type="scientific">Tychonema bourrellyi FEM_GT703</name>
    <dbReference type="NCBI Taxonomy" id="2040638"/>
    <lineage>
        <taxon>Bacteria</taxon>
        <taxon>Bacillati</taxon>
        <taxon>Cyanobacteriota</taxon>
        <taxon>Cyanophyceae</taxon>
        <taxon>Oscillatoriophycideae</taxon>
        <taxon>Oscillatoriales</taxon>
        <taxon>Microcoleaceae</taxon>
        <taxon>Tychonema</taxon>
    </lineage>
</organism>
<dbReference type="EMBL" id="NXIB02000081">
    <property type="protein sequence ID" value="PHX54722.1"/>
    <property type="molecule type" value="Genomic_DNA"/>
</dbReference>
<evidence type="ECO:0000313" key="2">
    <source>
        <dbReference type="EMBL" id="PHX54722.1"/>
    </source>
</evidence>
<feature type="transmembrane region" description="Helical" evidence="1">
    <location>
        <begin position="98"/>
        <end position="116"/>
    </location>
</feature>
<gene>
    <name evidence="2" type="ORF">CP500_014520</name>
</gene>
<reference evidence="2" key="1">
    <citation type="submission" date="2017-10" db="EMBL/GenBank/DDBJ databases">
        <title>Draft genome sequence of the planktic cyanobacteria Tychonema bourrellyi isolated from alpine lentic freshwater.</title>
        <authorList>
            <person name="Tett A."/>
            <person name="Armanini F."/>
            <person name="Asnicar F."/>
            <person name="Boscaini A."/>
            <person name="Pasolli E."/>
            <person name="Zolfo M."/>
            <person name="Donati C."/>
            <person name="Salmaso N."/>
            <person name="Segata N."/>
        </authorList>
    </citation>
    <scope>NUCLEOTIDE SEQUENCE</scope>
    <source>
        <strain evidence="2">FEM_GT703</strain>
    </source>
</reference>
<dbReference type="InterPro" id="IPR021125">
    <property type="entry name" value="DUF2127"/>
</dbReference>
<evidence type="ECO:0000313" key="3">
    <source>
        <dbReference type="Proteomes" id="UP000226442"/>
    </source>
</evidence>
<keyword evidence="1" id="KW-1133">Transmembrane helix</keyword>
<keyword evidence="3" id="KW-1185">Reference proteome</keyword>